<keyword evidence="4" id="KW-0862">Zinc</keyword>
<dbReference type="InterPro" id="IPR003961">
    <property type="entry name" value="FN3_dom"/>
</dbReference>
<keyword evidence="5" id="KW-0539">Nucleus</keyword>
<feature type="domain" description="Fibronectin type-III" evidence="7">
    <location>
        <begin position="349"/>
        <end position="448"/>
    </location>
</feature>
<dbReference type="OrthoDB" id="600557at2759"/>
<organism evidence="8 9">
    <name type="scientific">Microthlaspi erraticum</name>
    <dbReference type="NCBI Taxonomy" id="1685480"/>
    <lineage>
        <taxon>Eukaryota</taxon>
        <taxon>Viridiplantae</taxon>
        <taxon>Streptophyta</taxon>
        <taxon>Embryophyta</taxon>
        <taxon>Tracheophyta</taxon>
        <taxon>Spermatophyta</taxon>
        <taxon>Magnoliopsida</taxon>
        <taxon>eudicotyledons</taxon>
        <taxon>Gunneridae</taxon>
        <taxon>Pentapetalae</taxon>
        <taxon>rosids</taxon>
        <taxon>malvids</taxon>
        <taxon>Brassicales</taxon>
        <taxon>Brassicaceae</taxon>
        <taxon>Coluteocarpeae</taxon>
        <taxon>Microthlaspi</taxon>
    </lineage>
</organism>
<feature type="compositionally biased region" description="Basic and acidic residues" evidence="6">
    <location>
        <begin position="11"/>
        <end position="38"/>
    </location>
</feature>
<dbReference type="GO" id="GO:0005634">
    <property type="term" value="C:nucleus"/>
    <property type="evidence" value="ECO:0007669"/>
    <property type="project" value="UniProtKB-SubCell"/>
</dbReference>
<comment type="subcellular location">
    <subcellularLocation>
        <location evidence="1">Nucleus</location>
    </subcellularLocation>
</comment>
<dbReference type="Gene3D" id="2.60.40.10">
    <property type="entry name" value="Immunoglobulins"/>
    <property type="match status" value="1"/>
</dbReference>
<dbReference type="GO" id="GO:0008270">
    <property type="term" value="F:zinc ion binding"/>
    <property type="evidence" value="ECO:0007669"/>
    <property type="project" value="UniProtKB-KW"/>
</dbReference>
<accession>A0A6D2I7T9</accession>
<dbReference type="SUPFAM" id="SSF49265">
    <property type="entry name" value="Fibronectin type III"/>
    <property type="match status" value="1"/>
</dbReference>
<dbReference type="Pfam" id="PF23376">
    <property type="entry name" value="Fn3_VIN3"/>
    <property type="match status" value="1"/>
</dbReference>
<dbReference type="CDD" id="cd15521">
    <property type="entry name" value="PHD_VIN3_plant"/>
    <property type="match status" value="1"/>
</dbReference>
<evidence type="ECO:0000256" key="3">
    <source>
        <dbReference type="ARBA" id="ARBA00022771"/>
    </source>
</evidence>
<evidence type="ECO:0000313" key="9">
    <source>
        <dbReference type="Proteomes" id="UP000467841"/>
    </source>
</evidence>
<dbReference type="GO" id="GO:0040029">
    <property type="term" value="P:epigenetic regulation of gene expression"/>
    <property type="evidence" value="ECO:0007669"/>
    <property type="project" value="InterPro"/>
</dbReference>
<dbReference type="InterPro" id="IPR036116">
    <property type="entry name" value="FN3_sf"/>
</dbReference>
<dbReference type="PANTHER" id="PTHR46286">
    <property type="entry name" value="VIN3-LIKE PROTEIN 2-RELATED"/>
    <property type="match status" value="1"/>
</dbReference>
<protein>
    <recommendedName>
        <fullName evidence="7">Fibronectin type-III domain-containing protein</fullName>
    </recommendedName>
</protein>
<dbReference type="InterPro" id="IPR013783">
    <property type="entry name" value="Ig-like_fold"/>
</dbReference>
<feature type="region of interest" description="Disordered" evidence="6">
    <location>
        <begin position="73"/>
        <end position="132"/>
    </location>
</feature>
<proteinExistence type="predicted"/>
<comment type="caution">
    <text evidence="8">The sequence shown here is derived from an EMBL/GenBank/DDBJ whole genome shotgun (WGS) entry which is preliminary data.</text>
</comment>
<dbReference type="EMBL" id="CACVBM020000666">
    <property type="protein sequence ID" value="CAA7022205.1"/>
    <property type="molecule type" value="Genomic_DNA"/>
</dbReference>
<dbReference type="PROSITE" id="PS50853">
    <property type="entry name" value="FN3"/>
    <property type="match status" value="1"/>
</dbReference>
<gene>
    <name evidence="8" type="ORF">MERR_LOCUS9440</name>
</gene>
<evidence type="ECO:0000256" key="1">
    <source>
        <dbReference type="ARBA" id="ARBA00004123"/>
    </source>
</evidence>
<evidence type="ECO:0000256" key="6">
    <source>
        <dbReference type="SAM" id="MobiDB-lite"/>
    </source>
</evidence>
<dbReference type="Pfam" id="PF07227">
    <property type="entry name" value="PHD_Oberon"/>
    <property type="match status" value="1"/>
</dbReference>
<dbReference type="InterPro" id="IPR056990">
    <property type="entry name" value="VIN3-like_C"/>
</dbReference>
<dbReference type="Pfam" id="PF23380">
    <property type="entry name" value="VIN3_C"/>
    <property type="match status" value="1"/>
</dbReference>
<dbReference type="InterPro" id="IPR044514">
    <property type="entry name" value="VIN3-like"/>
</dbReference>
<sequence length="579" mass="64155">MDSSPGGSSMERSKMSVAEKRQLVHDLPKDVKSASKALKDWDLGEIEEILWAEAGRKTKRKGRAETINVLLKTVREKKDSSPTDENSGEQGDKKRDSSSSTKTNLKRRRKNYNPSRHMAPTSLNSSRSTDSGKDTIYCKNLACQAIVRLEDLFCKRCSCCLCHKFDDNKDPSLWLTCNSDPPFAGESCGFSCHLDCAFKNENSGLKEDKPSSDDADGCFYCVSCGKTNSLLECWKKQLVIAEETTSVDVLCLRLNLAKKLLKGTNKYRQVSEAVEEAVKSLETELCGLPSGKLQGNVNRFTDLPSAMRRGNVNRLQNAQKVKNLCSSALKSLQDTPLHDRPALPCKMKGSTKMSFEDVHATSLTLVLASGEESSSSPGNIIHHRIWHRKVSEKDYPKDLTCALVSPNTRFLVSGLTPETEYCFKVASFSGTRESGVDETKVSTKALEEEEEEEKEATLSIEAEEKPEEKKVVNGEKSASCGSFGLGQWVKIMRQLEVSGYVDKDFRKKFLTWYSLRATAQEIHVVKTFVDVFKDDSEALAEQLVDTFSDCISRKRSPDGGGCSGASAVVSAGFCMKPRH</sequence>
<dbReference type="InterPro" id="IPR032881">
    <property type="entry name" value="Oberon-like_PHD"/>
</dbReference>
<keyword evidence="9" id="KW-1185">Reference proteome</keyword>
<name>A0A6D2I7T9_9BRAS</name>
<feature type="region of interest" description="Disordered" evidence="6">
    <location>
        <begin position="1"/>
        <end position="38"/>
    </location>
</feature>
<dbReference type="InterPro" id="IPR058585">
    <property type="entry name" value="Fn3_VIN3"/>
</dbReference>
<evidence type="ECO:0000313" key="8">
    <source>
        <dbReference type="EMBL" id="CAA7022205.1"/>
    </source>
</evidence>
<evidence type="ECO:0000256" key="5">
    <source>
        <dbReference type="ARBA" id="ARBA00023242"/>
    </source>
</evidence>
<evidence type="ECO:0000259" key="7">
    <source>
        <dbReference type="PROSITE" id="PS50853"/>
    </source>
</evidence>
<dbReference type="GO" id="GO:0010048">
    <property type="term" value="P:vernalization response"/>
    <property type="evidence" value="ECO:0007669"/>
    <property type="project" value="InterPro"/>
</dbReference>
<evidence type="ECO:0000256" key="2">
    <source>
        <dbReference type="ARBA" id="ARBA00022723"/>
    </source>
</evidence>
<dbReference type="PANTHER" id="PTHR46286:SF9">
    <property type="entry name" value="VIN3-LIKE PROTEIN 3"/>
    <property type="match status" value="1"/>
</dbReference>
<evidence type="ECO:0000256" key="4">
    <source>
        <dbReference type="ARBA" id="ARBA00022833"/>
    </source>
</evidence>
<dbReference type="AlphaFoldDB" id="A0A6D2I7T9"/>
<dbReference type="Proteomes" id="UP000467841">
    <property type="component" value="Unassembled WGS sequence"/>
</dbReference>
<dbReference type="CDD" id="cd00063">
    <property type="entry name" value="FN3"/>
    <property type="match status" value="1"/>
</dbReference>
<reference evidence="8" key="1">
    <citation type="submission" date="2020-01" db="EMBL/GenBank/DDBJ databases">
        <authorList>
            <person name="Mishra B."/>
        </authorList>
    </citation>
    <scope>NUCLEOTIDE SEQUENCE [LARGE SCALE GENOMIC DNA]</scope>
</reference>
<keyword evidence="3" id="KW-0863">Zinc-finger</keyword>
<keyword evidence="2" id="KW-0479">Metal-binding</keyword>